<dbReference type="EMBL" id="JYDW01000348">
    <property type="protein sequence ID" value="KRZ48957.1"/>
    <property type="molecule type" value="Genomic_DNA"/>
</dbReference>
<keyword evidence="3" id="KW-1185">Reference proteome</keyword>
<protein>
    <submittedName>
        <fullName evidence="2">Uncharacterized protein</fullName>
    </submittedName>
</protein>
<comment type="caution">
    <text evidence="2">The sequence shown here is derived from an EMBL/GenBank/DDBJ whole genome shotgun (WGS) entry which is preliminary data.</text>
</comment>
<name>A0A0V1KNM5_9BILA</name>
<dbReference type="AlphaFoldDB" id="A0A0V1KNM5"/>
<accession>A0A0V1KNM5</accession>
<dbReference type="EMBL" id="JYDW01000439">
    <property type="protein sequence ID" value="KRZ48257.1"/>
    <property type="molecule type" value="Genomic_DNA"/>
</dbReference>
<proteinExistence type="predicted"/>
<evidence type="ECO:0000313" key="1">
    <source>
        <dbReference type="EMBL" id="KRZ48257.1"/>
    </source>
</evidence>
<gene>
    <name evidence="1" type="ORF">T02_11916</name>
    <name evidence="2" type="ORF">T02_4726</name>
</gene>
<organism evidence="2 3">
    <name type="scientific">Trichinella nativa</name>
    <dbReference type="NCBI Taxonomy" id="6335"/>
    <lineage>
        <taxon>Eukaryota</taxon>
        <taxon>Metazoa</taxon>
        <taxon>Ecdysozoa</taxon>
        <taxon>Nematoda</taxon>
        <taxon>Enoplea</taxon>
        <taxon>Dorylaimia</taxon>
        <taxon>Trichinellida</taxon>
        <taxon>Trichinellidae</taxon>
        <taxon>Trichinella</taxon>
    </lineage>
</organism>
<reference evidence="2 3" key="1">
    <citation type="submission" date="2015-05" db="EMBL/GenBank/DDBJ databases">
        <title>Evolution of Trichinella species and genotypes.</title>
        <authorList>
            <person name="Korhonen P.K."/>
            <person name="Edoardo P."/>
            <person name="Giuseppe L.R."/>
            <person name="Gasser R.B."/>
        </authorList>
    </citation>
    <scope>NUCLEOTIDE SEQUENCE [LARGE SCALE GENOMIC DNA]</scope>
    <source>
        <strain evidence="2">ISS10</strain>
    </source>
</reference>
<evidence type="ECO:0000313" key="2">
    <source>
        <dbReference type="EMBL" id="KRZ48957.1"/>
    </source>
</evidence>
<dbReference type="Proteomes" id="UP000054721">
    <property type="component" value="Unassembled WGS sequence"/>
</dbReference>
<evidence type="ECO:0000313" key="3">
    <source>
        <dbReference type="Proteomes" id="UP000054721"/>
    </source>
</evidence>
<sequence>MYKQLKINHKIKNMEIHMIAKQYNNVHSLPSVYAIDDELFMKIDLYLKTLCYYILDQWFTNLKLPPVGREQFLGGSRKILKYGSSLYVR</sequence>